<accession>A0AAV8ULY3</accession>
<sequence length="479" mass="54774">MDVLGFLQFGLANTRAGGQRGVSRKCNISPWNRDQVDAEGESTSHFYLWNGLLKNLDYERVSGYGNYVGTKGNFSEFSASLLASASGPSEFSPNYKGTKRYKAMAKRLLFEFSKVYESASVDERRKIIRDASFLAEEARFKSLRELRSAKNNQPNLSWLEVDPAVLENHPRYKALEPDGLENIDEEDPRLFRQRSEKWFAAREGCAFTASTIWRALGFGEVTAAKKLGAKKIPKFCVDHGLALETYALAKSTEPPVKKLSEVDQVRIEWGLRHEDRAKLLLLEANDAVYLEETGMYELNSENAEKELGVELKNLPMLSASPDSILRFYNTDMGAWSDPHVCEIKCRCPFIWSGKAWLMPSRIGSHKEVNAMHYAQVQIQMLCCEMETAQLASYSVRGSQIFQLKRNDEWLRLALRFLCLGNERYVLGDLMPEINFFYDDTDYQRFLELTVEGCKSAVPWLQLPPEDIFARSPTRQRPYY</sequence>
<comment type="caution">
    <text evidence="1">The sequence shown here is derived from an EMBL/GenBank/DDBJ whole genome shotgun (WGS) entry which is preliminary data.</text>
</comment>
<dbReference type="InterPro" id="IPR011335">
    <property type="entry name" value="Restrct_endonuc-II-like"/>
</dbReference>
<dbReference type="PANTHER" id="PTHR46609">
    <property type="entry name" value="EXONUCLEASE, PHAGE-TYPE/RECB, C-TERMINAL DOMAIN-CONTAINING PROTEIN"/>
    <property type="match status" value="1"/>
</dbReference>
<proteinExistence type="predicted"/>
<dbReference type="InterPro" id="IPR051703">
    <property type="entry name" value="NF-kappa-B_Signaling_Reg"/>
</dbReference>
<dbReference type="SUPFAM" id="SSF52980">
    <property type="entry name" value="Restriction endonuclease-like"/>
    <property type="match status" value="1"/>
</dbReference>
<dbReference type="PANTHER" id="PTHR46609:SF6">
    <property type="entry name" value="EXONUCLEASE, PHAGE-TYPE_RECB, C-TERMINAL DOMAIN-CONTAINING PROTEIN-RELATED"/>
    <property type="match status" value="1"/>
</dbReference>
<organism evidence="1 2">
    <name type="scientific">Rhodosorus marinus</name>
    <dbReference type="NCBI Taxonomy" id="101924"/>
    <lineage>
        <taxon>Eukaryota</taxon>
        <taxon>Rhodophyta</taxon>
        <taxon>Stylonematophyceae</taxon>
        <taxon>Stylonematales</taxon>
        <taxon>Stylonemataceae</taxon>
        <taxon>Rhodosorus</taxon>
    </lineage>
</organism>
<evidence type="ECO:0000313" key="2">
    <source>
        <dbReference type="Proteomes" id="UP001157974"/>
    </source>
</evidence>
<dbReference type="InterPro" id="IPR011604">
    <property type="entry name" value="PDDEXK-like_dom_sf"/>
</dbReference>
<dbReference type="Gene3D" id="3.90.320.10">
    <property type="match status" value="1"/>
</dbReference>
<dbReference type="EMBL" id="JAMWBK010000010">
    <property type="protein sequence ID" value="KAJ8901646.1"/>
    <property type="molecule type" value="Genomic_DNA"/>
</dbReference>
<dbReference type="GO" id="GO:0006281">
    <property type="term" value="P:DNA repair"/>
    <property type="evidence" value="ECO:0007669"/>
    <property type="project" value="UniProtKB-ARBA"/>
</dbReference>
<keyword evidence="2" id="KW-1185">Reference proteome</keyword>
<evidence type="ECO:0008006" key="3">
    <source>
        <dbReference type="Google" id="ProtNLM"/>
    </source>
</evidence>
<evidence type="ECO:0000313" key="1">
    <source>
        <dbReference type="EMBL" id="KAJ8901646.1"/>
    </source>
</evidence>
<protein>
    <recommendedName>
        <fullName evidence="3">YqaJ viral recombinase domain-containing protein</fullName>
    </recommendedName>
</protein>
<dbReference type="Proteomes" id="UP001157974">
    <property type="component" value="Unassembled WGS sequence"/>
</dbReference>
<reference evidence="1 2" key="1">
    <citation type="journal article" date="2023" name="Nat. Commun.">
        <title>Origin of minicircular mitochondrial genomes in red algae.</title>
        <authorList>
            <person name="Lee Y."/>
            <person name="Cho C.H."/>
            <person name="Lee Y.M."/>
            <person name="Park S.I."/>
            <person name="Yang J.H."/>
            <person name="West J.A."/>
            <person name="Bhattacharya D."/>
            <person name="Yoon H.S."/>
        </authorList>
    </citation>
    <scope>NUCLEOTIDE SEQUENCE [LARGE SCALE GENOMIC DNA]</scope>
    <source>
        <strain evidence="1 2">CCMP1338</strain>
        <tissue evidence="1">Whole cell</tissue>
    </source>
</reference>
<gene>
    <name evidence="1" type="ORF">NDN08_003853</name>
</gene>
<dbReference type="AlphaFoldDB" id="A0AAV8ULY3"/>
<name>A0AAV8ULY3_9RHOD</name>